<evidence type="ECO:0000313" key="4">
    <source>
        <dbReference type="Proteomes" id="UP001580928"/>
    </source>
</evidence>
<gene>
    <name evidence="3" type="ORF">WKR92_07585</name>
</gene>
<evidence type="ECO:0000259" key="2">
    <source>
        <dbReference type="PROSITE" id="PS50968"/>
    </source>
</evidence>
<keyword evidence="4" id="KW-1185">Reference proteome</keyword>
<dbReference type="PROSITE" id="PS00188">
    <property type="entry name" value="BIOTIN"/>
    <property type="match status" value="1"/>
</dbReference>
<protein>
    <submittedName>
        <fullName evidence="3">Biotin/lipoyl-containing protein</fullName>
    </submittedName>
</protein>
<organism evidence="3 4">
    <name type="scientific">Albibacterium profundi</name>
    <dbReference type="NCBI Taxonomy" id="3134906"/>
    <lineage>
        <taxon>Bacteria</taxon>
        <taxon>Pseudomonadati</taxon>
        <taxon>Bacteroidota</taxon>
        <taxon>Sphingobacteriia</taxon>
        <taxon>Sphingobacteriales</taxon>
        <taxon>Sphingobacteriaceae</taxon>
        <taxon>Albibacterium</taxon>
    </lineage>
</organism>
<sequence length="166" mass="18723">MKKVLVNDSQSFEIEEEGGAVMIDGAQVKPDLYTISENRYHLILDHRGYQVEVIEKDDQAKSAVIMVNGKVYRVELKDEKDRLLETLGFETNVRSSVRDLKAPMPGMVLDILVDAGQQVKKGEQILVLEAMKMENLIKSPSDLIVKSIEVNKGDKIEKGQALLYFE</sequence>
<dbReference type="InterPro" id="IPR001882">
    <property type="entry name" value="Biotin_BS"/>
</dbReference>
<dbReference type="EMBL" id="JBBVGT010000002">
    <property type="protein sequence ID" value="MFB5945691.1"/>
    <property type="molecule type" value="Genomic_DNA"/>
</dbReference>
<evidence type="ECO:0000313" key="3">
    <source>
        <dbReference type="EMBL" id="MFB5945691.1"/>
    </source>
</evidence>
<keyword evidence="1" id="KW-0092">Biotin</keyword>
<dbReference type="Gene3D" id="2.40.50.100">
    <property type="match status" value="1"/>
</dbReference>
<name>A0ABV5CDQ0_9SPHI</name>
<dbReference type="PANTHER" id="PTHR45266:SF3">
    <property type="entry name" value="OXALOACETATE DECARBOXYLASE ALPHA CHAIN"/>
    <property type="match status" value="1"/>
</dbReference>
<dbReference type="InterPro" id="IPR011053">
    <property type="entry name" value="Single_hybrid_motif"/>
</dbReference>
<reference evidence="3 4" key="1">
    <citation type="submission" date="2024-04" db="EMBL/GenBank/DDBJ databases">
        <title>Albibacterium profundi sp. nov., isolated from sediment of the Challenger Deep of Mariana Trench.</title>
        <authorList>
            <person name="Wang Y."/>
        </authorList>
    </citation>
    <scope>NUCLEOTIDE SEQUENCE [LARGE SCALE GENOMIC DNA]</scope>
    <source>
        <strain evidence="3 4">RHL897</strain>
    </source>
</reference>
<dbReference type="CDD" id="cd06850">
    <property type="entry name" value="biotinyl_domain"/>
    <property type="match status" value="1"/>
</dbReference>
<dbReference type="Pfam" id="PF00364">
    <property type="entry name" value="Biotin_lipoyl"/>
    <property type="match status" value="1"/>
</dbReference>
<dbReference type="Proteomes" id="UP001580928">
    <property type="component" value="Unassembled WGS sequence"/>
</dbReference>
<feature type="domain" description="Lipoyl-binding" evidence="2">
    <location>
        <begin position="90"/>
        <end position="166"/>
    </location>
</feature>
<comment type="caution">
    <text evidence="3">The sequence shown here is derived from an EMBL/GenBank/DDBJ whole genome shotgun (WGS) entry which is preliminary data.</text>
</comment>
<dbReference type="SUPFAM" id="SSF51230">
    <property type="entry name" value="Single hybrid motif"/>
    <property type="match status" value="1"/>
</dbReference>
<dbReference type="InterPro" id="IPR000089">
    <property type="entry name" value="Biotin_lipoyl"/>
</dbReference>
<proteinExistence type="predicted"/>
<dbReference type="InterPro" id="IPR050709">
    <property type="entry name" value="Biotin_Carboxyl_Carrier/Decarb"/>
</dbReference>
<evidence type="ECO:0000256" key="1">
    <source>
        <dbReference type="ARBA" id="ARBA00023267"/>
    </source>
</evidence>
<dbReference type="PANTHER" id="PTHR45266">
    <property type="entry name" value="OXALOACETATE DECARBOXYLASE ALPHA CHAIN"/>
    <property type="match status" value="1"/>
</dbReference>
<accession>A0ABV5CDQ0</accession>
<dbReference type="RefSeq" id="WP_375557225.1">
    <property type="nucleotide sequence ID" value="NZ_JBBVGT010000002.1"/>
</dbReference>
<dbReference type="PROSITE" id="PS50968">
    <property type="entry name" value="BIOTINYL_LIPOYL"/>
    <property type="match status" value="1"/>
</dbReference>